<dbReference type="AlphaFoldDB" id="A0A0V0GMP5"/>
<sequence>MLKFILPKAILITIILLVTLLTFTTCSPSFLSTKMPTLFLILKLPKYHNLNPSTSLSLVPAHLISWTTYNDLPFLKNLHQLLSSSC</sequence>
<organism evidence="1">
    <name type="scientific">Solanum chacoense</name>
    <name type="common">Chaco potato</name>
    <dbReference type="NCBI Taxonomy" id="4108"/>
    <lineage>
        <taxon>Eukaryota</taxon>
        <taxon>Viridiplantae</taxon>
        <taxon>Streptophyta</taxon>
        <taxon>Embryophyta</taxon>
        <taxon>Tracheophyta</taxon>
        <taxon>Spermatophyta</taxon>
        <taxon>Magnoliopsida</taxon>
        <taxon>eudicotyledons</taxon>
        <taxon>Gunneridae</taxon>
        <taxon>Pentapetalae</taxon>
        <taxon>asterids</taxon>
        <taxon>lamiids</taxon>
        <taxon>Solanales</taxon>
        <taxon>Solanaceae</taxon>
        <taxon>Solanoideae</taxon>
        <taxon>Solaneae</taxon>
        <taxon>Solanum</taxon>
    </lineage>
</organism>
<protein>
    <submittedName>
        <fullName evidence="1">Putative ovule protein</fullName>
    </submittedName>
</protein>
<reference evidence="1" key="1">
    <citation type="submission" date="2015-12" db="EMBL/GenBank/DDBJ databases">
        <title>Gene expression during late stages of embryo sac development: a critical building block for successful pollen-pistil interactions.</title>
        <authorList>
            <person name="Liu Y."/>
            <person name="Joly V."/>
            <person name="Sabar M."/>
            <person name="Matton D.P."/>
        </authorList>
    </citation>
    <scope>NUCLEOTIDE SEQUENCE</scope>
</reference>
<accession>A0A0V0GMP5</accession>
<proteinExistence type="predicted"/>
<evidence type="ECO:0000313" key="1">
    <source>
        <dbReference type="EMBL" id="JAP09085.1"/>
    </source>
</evidence>
<name>A0A0V0GMP5_SOLCH</name>
<dbReference type="EMBL" id="GEDG01035697">
    <property type="protein sequence ID" value="JAP09085.1"/>
    <property type="molecule type" value="Transcribed_RNA"/>
</dbReference>